<keyword evidence="17 24" id="KW-0472">Membrane</keyword>
<evidence type="ECO:0000256" key="14">
    <source>
        <dbReference type="ARBA" id="ARBA00022842"/>
    </source>
</evidence>
<feature type="binding site" evidence="22">
    <location>
        <position position="29"/>
    </location>
    <ligand>
        <name>ATP</name>
        <dbReference type="ChEBI" id="CHEBI:30616"/>
    </ligand>
</feature>
<dbReference type="CDD" id="cd14264">
    <property type="entry name" value="DAGK_IM"/>
    <property type="match status" value="1"/>
</dbReference>
<evidence type="ECO:0000256" key="24">
    <source>
        <dbReference type="RuleBase" id="RU363065"/>
    </source>
</evidence>
<keyword evidence="14 23" id="KW-0460">Magnesium</keyword>
<evidence type="ECO:0000313" key="26">
    <source>
        <dbReference type="Proteomes" id="UP000256294"/>
    </source>
</evidence>
<feature type="binding site" evidence="21">
    <location>
        <position position="56"/>
    </location>
    <ligand>
        <name>substrate</name>
    </ligand>
</feature>
<feature type="binding site" evidence="21">
    <location>
        <begin position="31"/>
        <end position="35"/>
    </location>
    <ligand>
        <name>substrate</name>
    </ligand>
</feature>
<feature type="binding site" evidence="23">
    <location>
        <position position="77"/>
    </location>
    <ligand>
        <name>a divalent metal cation</name>
        <dbReference type="ChEBI" id="CHEBI:60240"/>
    </ligand>
</feature>
<keyword evidence="16 24" id="KW-0443">Lipid metabolism</keyword>
<comment type="caution">
    <text evidence="25">The sequence shown here is derived from an EMBL/GenBank/DDBJ whole genome shotgun (WGS) entry which is preliminary data.</text>
</comment>
<organism evidence="25 26">
    <name type="scientific">Xenorhabdus cabanillasii</name>
    <dbReference type="NCBI Taxonomy" id="351673"/>
    <lineage>
        <taxon>Bacteria</taxon>
        <taxon>Pseudomonadati</taxon>
        <taxon>Pseudomonadota</taxon>
        <taxon>Gammaproteobacteria</taxon>
        <taxon>Enterobacterales</taxon>
        <taxon>Morganellaceae</taxon>
        <taxon>Xenorhabdus</taxon>
    </lineage>
</organism>
<evidence type="ECO:0000256" key="22">
    <source>
        <dbReference type="PIRSR" id="PIRSR600829-3"/>
    </source>
</evidence>
<reference evidence="25 26" key="1">
    <citation type="submission" date="2018-08" db="EMBL/GenBank/DDBJ databases">
        <title>Genomic Encyclopedia of Archaeal and Bacterial Type Strains, Phase II (KMG-II): from individual species to whole genera.</title>
        <authorList>
            <person name="Goeker M."/>
        </authorList>
    </citation>
    <scope>NUCLEOTIDE SEQUENCE [LARGE SCALE GENOMIC DNA]</scope>
    <source>
        <strain evidence="25 26">DSM 17905</strain>
    </source>
</reference>
<comment type="catalytic activity">
    <reaction evidence="24">
        <text>a 1,2-diacyl-sn-glycerol + ATP = a 1,2-diacyl-sn-glycero-3-phosphate + ADP + H(+)</text>
        <dbReference type="Rhea" id="RHEA:10272"/>
        <dbReference type="ChEBI" id="CHEBI:15378"/>
        <dbReference type="ChEBI" id="CHEBI:17815"/>
        <dbReference type="ChEBI" id="CHEBI:30616"/>
        <dbReference type="ChEBI" id="CHEBI:58608"/>
        <dbReference type="ChEBI" id="CHEBI:456216"/>
        <dbReference type="EC" id="2.7.1.107"/>
    </reaction>
</comment>
<feature type="binding site" evidence="21">
    <location>
        <position position="10"/>
    </location>
    <ligand>
        <name>substrate</name>
    </ligand>
</feature>
<feature type="binding site" evidence="23">
    <location>
        <position position="29"/>
    </location>
    <ligand>
        <name>a divalent metal cation</name>
        <dbReference type="ChEBI" id="CHEBI:60240"/>
    </ligand>
</feature>
<dbReference type="InterPro" id="IPR000829">
    <property type="entry name" value="DAGK"/>
</dbReference>
<evidence type="ECO:0000256" key="5">
    <source>
        <dbReference type="ARBA" id="ARBA00022475"/>
    </source>
</evidence>
<name>A0A3D9U9Z9_9GAMM</name>
<dbReference type="Pfam" id="PF01219">
    <property type="entry name" value="DAGK_prokar"/>
    <property type="match status" value="1"/>
</dbReference>
<feature type="binding site" evidence="22">
    <location>
        <begin position="86"/>
        <end position="88"/>
    </location>
    <ligand>
        <name>ATP</name>
        <dbReference type="ChEBI" id="CHEBI:30616"/>
    </ligand>
</feature>
<gene>
    <name evidence="25" type="ORF">BDD26_0925</name>
</gene>
<dbReference type="GO" id="GO:0005524">
    <property type="term" value="F:ATP binding"/>
    <property type="evidence" value="ECO:0007669"/>
    <property type="project" value="UniProtKB-KW"/>
</dbReference>
<dbReference type="InterPro" id="IPR033718">
    <property type="entry name" value="DAGK_prok"/>
</dbReference>
<keyword evidence="11 22" id="KW-0547">Nucleotide-binding</keyword>
<feature type="transmembrane region" description="Helical" evidence="24">
    <location>
        <begin position="36"/>
        <end position="54"/>
    </location>
</feature>
<dbReference type="GO" id="GO:0046872">
    <property type="term" value="F:metal ion binding"/>
    <property type="evidence" value="ECO:0007669"/>
    <property type="project" value="UniProtKB-KW"/>
</dbReference>
<dbReference type="PANTHER" id="PTHR34299">
    <property type="entry name" value="DIACYLGLYCEROL KINASE"/>
    <property type="match status" value="1"/>
</dbReference>
<accession>A0A3D9U9Z9</accession>
<evidence type="ECO:0000256" key="9">
    <source>
        <dbReference type="ARBA" id="ARBA00022692"/>
    </source>
</evidence>
<keyword evidence="10 23" id="KW-0479">Metal-binding</keyword>
<feature type="binding site" evidence="21">
    <location>
        <position position="99"/>
    </location>
    <ligand>
        <name>substrate</name>
    </ligand>
</feature>
<evidence type="ECO:0000256" key="19">
    <source>
        <dbReference type="ARBA" id="ARBA00023264"/>
    </source>
</evidence>
<dbReference type="GO" id="GO:0004143">
    <property type="term" value="F:ATP-dependent diacylglycerol kinase activity"/>
    <property type="evidence" value="ECO:0007669"/>
    <property type="project" value="UniProtKB-EC"/>
</dbReference>
<evidence type="ECO:0000256" key="2">
    <source>
        <dbReference type="ARBA" id="ARBA00005967"/>
    </source>
</evidence>
<dbReference type="PANTHER" id="PTHR34299:SF1">
    <property type="entry name" value="DIACYLGLYCEROL KINASE"/>
    <property type="match status" value="1"/>
</dbReference>
<evidence type="ECO:0000256" key="10">
    <source>
        <dbReference type="ARBA" id="ARBA00022723"/>
    </source>
</evidence>
<evidence type="ECO:0000256" key="16">
    <source>
        <dbReference type="ARBA" id="ARBA00023098"/>
    </source>
</evidence>
<feature type="transmembrane region" description="Helical" evidence="24">
    <location>
        <begin position="60"/>
        <end position="80"/>
    </location>
</feature>
<evidence type="ECO:0000256" key="6">
    <source>
        <dbReference type="ARBA" id="ARBA00022516"/>
    </source>
</evidence>
<dbReference type="RefSeq" id="WP_038260254.1">
    <property type="nucleotide sequence ID" value="NZ_QTUB01000001.1"/>
</dbReference>
<feature type="binding site" evidence="22">
    <location>
        <begin position="95"/>
        <end position="96"/>
    </location>
    <ligand>
        <name>ATP</name>
        <dbReference type="ChEBI" id="CHEBI:30616"/>
    </ligand>
</feature>
<keyword evidence="19 24" id="KW-1208">Phospholipid metabolism</keyword>
<evidence type="ECO:0000256" key="11">
    <source>
        <dbReference type="ARBA" id="ARBA00022741"/>
    </source>
</evidence>
<keyword evidence="5" id="KW-1003">Cell membrane</keyword>
<evidence type="ECO:0000256" key="23">
    <source>
        <dbReference type="PIRSR" id="PIRSR600829-4"/>
    </source>
</evidence>
<feature type="binding site" evidence="21">
    <location>
        <position position="70"/>
    </location>
    <ligand>
        <name>substrate</name>
    </ligand>
</feature>
<dbReference type="EMBL" id="QTUB01000001">
    <property type="protein sequence ID" value="REF26298.1"/>
    <property type="molecule type" value="Genomic_DNA"/>
</dbReference>
<feature type="binding site" evidence="22">
    <location>
        <position position="77"/>
    </location>
    <ligand>
        <name>ATP</name>
        <dbReference type="ChEBI" id="CHEBI:30616"/>
    </ligand>
</feature>
<evidence type="ECO:0000256" key="20">
    <source>
        <dbReference type="PIRSR" id="PIRSR600829-1"/>
    </source>
</evidence>
<evidence type="ECO:0000256" key="15">
    <source>
        <dbReference type="ARBA" id="ARBA00022989"/>
    </source>
</evidence>
<comment type="subcellular location">
    <subcellularLocation>
        <location evidence="1 24">Cell inner membrane</location>
        <topology evidence="1 24">Multi-pass membrane protein</topology>
    </subcellularLocation>
</comment>
<evidence type="ECO:0000256" key="17">
    <source>
        <dbReference type="ARBA" id="ARBA00023136"/>
    </source>
</evidence>
<evidence type="ECO:0000256" key="18">
    <source>
        <dbReference type="ARBA" id="ARBA00023209"/>
    </source>
</evidence>
<comment type="similarity">
    <text evidence="2 24">Belongs to the bacterial diacylglycerol kinase family.</text>
</comment>
<evidence type="ECO:0000256" key="4">
    <source>
        <dbReference type="ARBA" id="ARBA00017575"/>
    </source>
</evidence>
<sequence length="123" mass="13408">MANQSTGLSRIIKAARYSAKGIKAAWQNEAAFRQEVILAILAVIVAFSFDFGMLERLFLISSVILVVIVEVLNSAIEAVVDRIGSEYHALSGRAKDMGSAAVFLAVILALFIWVTIIGSYFIR</sequence>
<feature type="active site" description="Proton acceptor" evidence="20">
    <location>
        <position position="70"/>
    </location>
</feature>
<keyword evidence="15 24" id="KW-1133">Transmembrane helix</keyword>
<evidence type="ECO:0000256" key="1">
    <source>
        <dbReference type="ARBA" id="ARBA00004429"/>
    </source>
</evidence>
<proteinExistence type="inferred from homology"/>
<dbReference type="AlphaFoldDB" id="A0A3D9U9Z9"/>
<evidence type="ECO:0000313" key="25">
    <source>
        <dbReference type="EMBL" id="REF26298.1"/>
    </source>
</evidence>
<comment type="cofactor">
    <cofactor evidence="23">
        <name>Mg(2+)</name>
        <dbReference type="ChEBI" id="CHEBI:18420"/>
    </cofactor>
    <text evidence="23">Mn(2+), Zn(2+), Cd(2+) and Co(2+) support activity to lesser extents.</text>
</comment>
<keyword evidence="7 24" id="KW-0997">Cell inner membrane</keyword>
<keyword evidence="13 22" id="KW-0067">ATP-binding</keyword>
<feature type="binding site" evidence="22">
    <location>
        <position position="10"/>
    </location>
    <ligand>
        <name>ATP</name>
        <dbReference type="ChEBI" id="CHEBI:30616"/>
    </ligand>
</feature>
<keyword evidence="8 24" id="KW-0808">Transferase</keyword>
<keyword evidence="9 24" id="KW-0812">Transmembrane</keyword>
<evidence type="ECO:0000256" key="3">
    <source>
        <dbReference type="ARBA" id="ARBA00012133"/>
    </source>
</evidence>
<dbReference type="Gene3D" id="1.10.287.3610">
    <property type="match status" value="1"/>
</dbReference>
<feature type="transmembrane region" description="Helical" evidence="24">
    <location>
        <begin position="101"/>
        <end position="122"/>
    </location>
</feature>
<dbReference type="GO" id="GO:0006654">
    <property type="term" value="P:phosphatidic acid biosynthetic process"/>
    <property type="evidence" value="ECO:0007669"/>
    <property type="project" value="InterPro"/>
</dbReference>
<evidence type="ECO:0000256" key="7">
    <source>
        <dbReference type="ARBA" id="ARBA00022519"/>
    </source>
</evidence>
<dbReference type="Proteomes" id="UP000256294">
    <property type="component" value="Unassembled WGS sequence"/>
</dbReference>
<keyword evidence="6" id="KW-0444">Lipid biosynthesis</keyword>
<evidence type="ECO:0000256" key="12">
    <source>
        <dbReference type="ARBA" id="ARBA00022777"/>
    </source>
</evidence>
<dbReference type="PROSITE" id="PS01069">
    <property type="entry name" value="DAGK_PROKAR"/>
    <property type="match status" value="1"/>
</dbReference>
<comment type="function">
    <text evidence="24">Catalyzes the ATP-dependent phosphorylation of sn-l,2-diacylglycerol (DAG) to phosphatidic acid. Involved in the recycling of diacylglycerol produced as a by-product during membrane-derived oligosaccharide (MDO) biosynthesis.</text>
</comment>
<dbReference type="EC" id="2.7.1.107" evidence="3 24"/>
<keyword evidence="12 24" id="KW-0418">Kinase</keyword>
<evidence type="ECO:0000256" key="8">
    <source>
        <dbReference type="ARBA" id="ARBA00022679"/>
    </source>
</evidence>
<protein>
    <recommendedName>
        <fullName evidence="4 24">Diacylglycerol kinase</fullName>
        <ecNumber evidence="3 24">2.7.1.107</ecNumber>
    </recommendedName>
</protein>
<evidence type="ECO:0000256" key="13">
    <source>
        <dbReference type="ARBA" id="ARBA00022840"/>
    </source>
</evidence>
<dbReference type="GO" id="GO:0005886">
    <property type="term" value="C:plasma membrane"/>
    <property type="evidence" value="ECO:0007669"/>
    <property type="project" value="UniProtKB-SubCell"/>
</dbReference>
<keyword evidence="26" id="KW-1185">Reference proteome</keyword>
<keyword evidence="18" id="KW-0594">Phospholipid biosynthesis</keyword>
<dbReference type="InterPro" id="IPR036945">
    <property type="entry name" value="DAGK_sf"/>
</dbReference>
<evidence type="ECO:0000256" key="21">
    <source>
        <dbReference type="PIRSR" id="PIRSR600829-2"/>
    </source>
</evidence>
<feature type="binding site" evidence="22">
    <location>
        <position position="17"/>
    </location>
    <ligand>
        <name>ATP</name>
        <dbReference type="ChEBI" id="CHEBI:30616"/>
    </ligand>
</feature>